<gene>
    <name evidence="2" type="primary">glcK</name>
    <name evidence="2" type="ORF">POREN0001_1675</name>
</gene>
<evidence type="ECO:0000313" key="3">
    <source>
        <dbReference type="Proteomes" id="UP000004295"/>
    </source>
</evidence>
<dbReference type="EMBL" id="ACNN01000026">
    <property type="protein sequence ID" value="EEN82490.1"/>
    <property type="molecule type" value="Genomic_DNA"/>
</dbReference>
<organism evidence="2 3">
    <name type="scientific">Porphyromonas endodontalis (strain ATCC 35406 / DSM 24491 / JCM 8526 / CCUG 16442 / BCRC 14492 / NCTC 13058 / HG 370)</name>
    <name type="common">Bacteroides endodontalis</name>
    <dbReference type="NCBI Taxonomy" id="553175"/>
    <lineage>
        <taxon>Bacteria</taxon>
        <taxon>Pseudomonadati</taxon>
        <taxon>Bacteroidota</taxon>
        <taxon>Bacteroidia</taxon>
        <taxon>Bacteroidales</taxon>
        <taxon>Porphyromonadaceae</taxon>
        <taxon>Porphyromonas</taxon>
    </lineage>
</organism>
<dbReference type="eggNOG" id="COG1940">
    <property type="taxonomic scope" value="Bacteria"/>
</dbReference>
<dbReference type="STRING" id="553175.POREN0001_1675"/>
<name>C3JBE1_POREA</name>
<dbReference type="EC" id="2.7.1.2" evidence="2"/>
<dbReference type="PROSITE" id="PS01125">
    <property type="entry name" value="ROK"/>
    <property type="match status" value="1"/>
</dbReference>
<dbReference type="InterPro" id="IPR000600">
    <property type="entry name" value="ROK"/>
</dbReference>
<keyword evidence="2" id="KW-0808">Transferase</keyword>
<keyword evidence="3" id="KW-1185">Reference proteome</keyword>
<dbReference type="Proteomes" id="UP000004295">
    <property type="component" value="Unassembled WGS sequence"/>
</dbReference>
<dbReference type="GeneID" id="93366118"/>
<dbReference type="RefSeq" id="WP_004334327.1">
    <property type="nucleotide sequence ID" value="NZ_ACNN01000026.1"/>
</dbReference>
<dbReference type="GO" id="GO:0004340">
    <property type="term" value="F:glucokinase activity"/>
    <property type="evidence" value="ECO:0007669"/>
    <property type="project" value="UniProtKB-EC"/>
</dbReference>
<comment type="similarity">
    <text evidence="1">Belongs to the ROK (NagC/XylR) family.</text>
</comment>
<dbReference type="Pfam" id="PF00480">
    <property type="entry name" value="ROK"/>
    <property type="match status" value="1"/>
</dbReference>
<dbReference type="PANTHER" id="PTHR18964">
    <property type="entry name" value="ROK (REPRESSOR, ORF, KINASE) FAMILY"/>
    <property type="match status" value="1"/>
</dbReference>
<comment type="caution">
    <text evidence="2">The sequence shown here is derived from an EMBL/GenBank/DDBJ whole genome shotgun (WGS) entry which is preliminary data.</text>
</comment>
<dbReference type="InterPro" id="IPR043129">
    <property type="entry name" value="ATPase_NBD"/>
</dbReference>
<reference evidence="2 3" key="1">
    <citation type="submission" date="2009-04" db="EMBL/GenBank/DDBJ databases">
        <authorList>
            <person name="Sebastian Y."/>
            <person name="Madupu R."/>
            <person name="Durkin A.S."/>
            <person name="Torralba M."/>
            <person name="Methe B."/>
            <person name="Sutton G.G."/>
            <person name="Strausberg R.L."/>
            <person name="Nelson K.E."/>
        </authorList>
    </citation>
    <scope>NUCLEOTIDE SEQUENCE [LARGE SCALE GENOMIC DNA]</scope>
    <source>
        <strain evidence="3">ATCC 35406 / BCRC 14492 / JCM 8526 / NCTC 13058 / HG 370</strain>
    </source>
</reference>
<accession>C3JBE1</accession>
<dbReference type="Gene3D" id="3.30.420.40">
    <property type="match status" value="2"/>
</dbReference>
<dbReference type="InterPro" id="IPR049874">
    <property type="entry name" value="ROK_cs"/>
</dbReference>
<dbReference type="PANTHER" id="PTHR18964:SF149">
    <property type="entry name" value="BIFUNCTIONAL UDP-N-ACETYLGLUCOSAMINE 2-EPIMERASE_N-ACETYLMANNOSAMINE KINASE"/>
    <property type="match status" value="1"/>
</dbReference>
<evidence type="ECO:0000313" key="2">
    <source>
        <dbReference type="EMBL" id="EEN82490.1"/>
    </source>
</evidence>
<sequence length="331" mass="34891">METTYTIGIDIGGTNTVVGVVATNGTILAREKFPTRSCGANFTCFTDKIERYIYALTQQYNLAGKIDGIGIGAPNGNHGNGTIAFASNLPWKEPFPIVRLLQERTHLPVALINDAKAAAIGERTYGAARGMRDFIIITLGTGVGSGIVANGELIFGHDGLAGELGHFIIRRGGRPCGCGRCGCLETYCSARGMARTAIELLQESTEDSPLRHVKEEEITSKAVYDAAEAGDPIAQKVFEMTGEILGESLADFMTFSSPEAIILFGGVTAAGERLLQPIRKALNKNLLCVYQTPQLLLSELPTDDAAILGAAAVGVEAALHASGQSKGAMAS</sequence>
<dbReference type="SUPFAM" id="SSF53067">
    <property type="entry name" value="Actin-like ATPase domain"/>
    <property type="match status" value="1"/>
</dbReference>
<evidence type="ECO:0000256" key="1">
    <source>
        <dbReference type="ARBA" id="ARBA00006479"/>
    </source>
</evidence>
<dbReference type="AlphaFoldDB" id="C3JBE1"/>
<protein>
    <submittedName>
        <fullName evidence="2">ROK family protein</fullName>
        <ecNumber evidence="2">2.7.1.2</ecNumber>
    </submittedName>
</protein>
<proteinExistence type="inferred from homology"/>